<evidence type="ECO:0000256" key="1">
    <source>
        <dbReference type="SAM" id="MobiDB-lite"/>
    </source>
</evidence>
<name>A0AA39JMN1_9AGAR</name>
<organism evidence="2 3">
    <name type="scientific">Armillaria borealis</name>
    <dbReference type="NCBI Taxonomy" id="47425"/>
    <lineage>
        <taxon>Eukaryota</taxon>
        <taxon>Fungi</taxon>
        <taxon>Dikarya</taxon>
        <taxon>Basidiomycota</taxon>
        <taxon>Agaricomycotina</taxon>
        <taxon>Agaricomycetes</taxon>
        <taxon>Agaricomycetidae</taxon>
        <taxon>Agaricales</taxon>
        <taxon>Marasmiineae</taxon>
        <taxon>Physalacriaceae</taxon>
        <taxon>Armillaria</taxon>
    </lineage>
</organism>
<sequence>MLSYYQRKFVTLTERNIALPKACALDKNEKLKDTSEIDWYEDGNNAAPMKAAGPSTEMTGCGQRKKNTEKLKGKKKVIKDGAGRRKESGSDYIEMSGLEGSDSESEVEIPNDKLADSLSSKTLLQGSSHTKMSPQKKQKSVNTLATHEDHDKTTNPVTDKDSDPQALPTDKSHKTNPIYHLYEVWPTNAHSEPELITHLKYHAPAMYWLYEIMKSRSNPPTEEEIQIASAQKVLDPTAAMHYLEKLAKASGDLDVAFTCQAVQAAGV</sequence>
<dbReference type="AlphaFoldDB" id="A0AA39JMN1"/>
<evidence type="ECO:0000313" key="2">
    <source>
        <dbReference type="EMBL" id="KAK0445077.1"/>
    </source>
</evidence>
<feature type="compositionally biased region" description="Basic and acidic residues" evidence="1">
    <location>
        <begin position="78"/>
        <end position="89"/>
    </location>
</feature>
<evidence type="ECO:0000313" key="3">
    <source>
        <dbReference type="Proteomes" id="UP001175226"/>
    </source>
</evidence>
<dbReference type="EMBL" id="JAUEPT010000017">
    <property type="protein sequence ID" value="KAK0445077.1"/>
    <property type="molecule type" value="Genomic_DNA"/>
</dbReference>
<feature type="compositionally biased region" description="Basic and acidic residues" evidence="1">
    <location>
        <begin position="146"/>
        <end position="163"/>
    </location>
</feature>
<comment type="caution">
    <text evidence="2">The sequence shown here is derived from an EMBL/GenBank/DDBJ whole genome shotgun (WGS) entry which is preliminary data.</text>
</comment>
<keyword evidence="3" id="KW-1185">Reference proteome</keyword>
<reference evidence="2" key="1">
    <citation type="submission" date="2023-06" db="EMBL/GenBank/DDBJ databases">
        <authorList>
            <consortium name="Lawrence Berkeley National Laboratory"/>
            <person name="Ahrendt S."/>
            <person name="Sahu N."/>
            <person name="Indic B."/>
            <person name="Wong-Bajracharya J."/>
            <person name="Merenyi Z."/>
            <person name="Ke H.-M."/>
            <person name="Monk M."/>
            <person name="Kocsube S."/>
            <person name="Drula E."/>
            <person name="Lipzen A."/>
            <person name="Balint B."/>
            <person name="Henrissat B."/>
            <person name="Andreopoulos B."/>
            <person name="Martin F.M."/>
            <person name="Harder C.B."/>
            <person name="Rigling D."/>
            <person name="Ford K.L."/>
            <person name="Foster G.D."/>
            <person name="Pangilinan J."/>
            <person name="Papanicolaou A."/>
            <person name="Barry K."/>
            <person name="LaButti K."/>
            <person name="Viragh M."/>
            <person name="Koriabine M."/>
            <person name="Yan M."/>
            <person name="Riley R."/>
            <person name="Champramary S."/>
            <person name="Plett K.L."/>
            <person name="Tsai I.J."/>
            <person name="Slot J."/>
            <person name="Sipos G."/>
            <person name="Plett J."/>
            <person name="Nagy L.G."/>
            <person name="Grigoriev I.V."/>
        </authorList>
    </citation>
    <scope>NUCLEOTIDE SEQUENCE</scope>
    <source>
        <strain evidence="2">FPL87.14</strain>
    </source>
</reference>
<feature type="region of interest" description="Disordered" evidence="1">
    <location>
        <begin position="124"/>
        <end position="173"/>
    </location>
</feature>
<proteinExistence type="predicted"/>
<accession>A0AA39JMN1</accession>
<protein>
    <submittedName>
        <fullName evidence="2">Uncharacterized protein</fullName>
    </submittedName>
</protein>
<dbReference type="Proteomes" id="UP001175226">
    <property type="component" value="Unassembled WGS sequence"/>
</dbReference>
<feature type="compositionally biased region" description="Polar residues" evidence="1">
    <location>
        <begin position="124"/>
        <end position="133"/>
    </location>
</feature>
<gene>
    <name evidence="2" type="ORF">EV421DRAFT_1902535</name>
</gene>
<feature type="region of interest" description="Disordered" evidence="1">
    <location>
        <begin position="44"/>
        <end position="109"/>
    </location>
</feature>